<gene>
    <name evidence="1" type="ORF">BpHYR1_053437</name>
</gene>
<comment type="caution">
    <text evidence="1">The sequence shown here is derived from an EMBL/GenBank/DDBJ whole genome shotgun (WGS) entry which is preliminary data.</text>
</comment>
<dbReference type="Proteomes" id="UP000276133">
    <property type="component" value="Unassembled WGS sequence"/>
</dbReference>
<name>A0A3M7QI94_BRAPC</name>
<reference evidence="1 2" key="1">
    <citation type="journal article" date="2018" name="Sci. Rep.">
        <title>Genomic signatures of local adaptation to the degree of environmental predictability in rotifers.</title>
        <authorList>
            <person name="Franch-Gras L."/>
            <person name="Hahn C."/>
            <person name="Garcia-Roger E.M."/>
            <person name="Carmona M.J."/>
            <person name="Serra M."/>
            <person name="Gomez A."/>
        </authorList>
    </citation>
    <scope>NUCLEOTIDE SEQUENCE [LARGE SCALE GENOMIC DNA]</scope>
    <source>
        <strain evidence="1">HYR1</strain>
    </source>
</reference>
<evidence type="ECO:0000313" key="2">
    <source>
        <dbReference type="Proteomes" id="UP000276133"/>
    </source>
</evidence>
<evidence type="ECO:0000313" key="1">
    <source>
        <dbReference type="EMBL" id="RNA10864.1"/>
    </source>
</evidence>
<sequence>MGLDGSVLALVVAEDCEGFGGTSFDLSPIELLEYLFAFEFRLIGVRADEELAALVTLKNQINHHDFKKCKFFNTETI</sequence>
<proteinExistence type="predicted"/>
<keyword evidence="2" id="KW-1185">Reference proteome</keyword>
<organism evidence="1 2">
    <name type="scientific">Brachionus plicatilis</name>
    <name type="common">Marine rotifer</name>
    <name type="synonym">Brachionus muelleri</name>
    <dbReference type="NCBI Taxonomy" id="10195"/>
    <lineage>
        <taxon>Eukaryota</taxon>
        <taxon>Metazoa</taxon>
        <taxon>Spiralia</taxon>
        <taxon>Gnathifera</taxon>
        <taxon>Rotifera</taxon>
        <taxon>Eurotatoria</taxon>
        <taxon>Monogononta</taxon>
        <taxon>Pseudotrocha</taxon>
        <taxon>Ploima</taxon>
        <taxon>Brachionidae</taxon>
        <taxon>Brachionus</taxon>
    </lineage>
</organism>
<dbReference type="AlphaFoldDB" id="A0A3M7QI94"/>
<dbReference type="EMBL" id="REGN01006099">
    <property type="protein sequence ID" value="RNA10864.1"/>
    <property type="molecule type" value="Genomic_DNA"/>
</dbReference>
<accession>A0A3M7QI94</accession>
<protein>
    <submittedName>
        <fullName evidence="1">Uncharacterized protein</fullName>
    </submittedName>
</protein>